<dbReference type="EnsemblMetazoa" id="SMAR012927-RA">
    <property type="protein sequence ID" value="SMAR012927-PA"/>
    <property type="gene ID" value="SMAR012927"/>
</dbReference>
<keyword evidence="1" id="KW-0812">Transmembrane</keyword>
<dbReference type="InterPro" id="IPR006693">
    <property type="entry name" value="AB_hydrolase_lipase"/>
</dbReference>
<dbReference type="Pfam" id="PF04083">
    <property type="entry name" value="Abhydro_lipase"/>
    <property type="match status" value="2"/>
</dbReference>
<feature type="transmembrane region" description="Helical" evidence="1">
    <location>
        <begin position="193"/>
        <end position="211"/>
    </location>
</feature>
<keyword evidence="1" id="KW-1133">Transmembrane helix</keyword>
<dbReference type="GO" id="GO:0006629">
    <property type="term" value="P:lipid metabolic process"/>
    <property type="evidence" value="ECO:0007669"/>
    <property type="project" value="InterPro"/>
</dbReference>
<dbReference type="AlphaFoldDB" id="T1JGF4"/>
<evidence type="ECO:0000313" key="5">
    <source>
        <dbReference type="Proteomes" id="UP000014500"/>
    </source>
</evidence>
<sequence length="746" mass="84523">MKSLTLLVCLIILNGNGKNCSGFSFITILNHKIQVYKTAVADTEQQIQHYGYPMETYHVTTPDGYILTVQRIIHKPKTTGCKPVLLLPGMSTTSSVFVQFSNSLSCRYFQGLLWGFAVCKNVLHTCIILAFYLANKGYDVWLGNLRGSLQYSHHVKYSQLDSKFWDFSWEEMGDHDVPSTVDYILHKTNHTELPIITWSMSSIVTAAMLAAKPEYNNKVMHHIALAPVIYRYYTYNLLFSVLLFFYDILKGLYDLAVDKGIWNYIIFKAGLPIAPIACLTIDRSICETIMALIAGYTPAAQEASITVAHVMGGLSFKTGLHILQLIKHGPMMRFDYGSVKNLIKYGTKTPPTYNLTRITVPTSLFYGANDPRGNSFNVEMAARLIKTAKKKLMDDPMFTHTDFVDFQRDNNNMKIHSLFILILILHSIALANSLSSLIKKLNSKIELYKVATRSASELIRIHKYSVEKLEVKTTDGYILTLLRIPTGLKNLSRNGIPVLILPGLSCKPNIYVTSSDSIAYFLADHGFDVWLGNNRGNLHYSRHVRYPKLSNKFWNFSWEEIGYYDIPAMINNILKKTGYQQLVLISYSMTSASALALHATSPLYNQKSHIAITAGDITGGASFKILMHLLQQVKYKEMRRFDYGKIRNLRKYGSKLPPAFNFSKITTPTFLFSGANDVGATPINTALLERQMKTARTVWLNHTLFTHADYVWSIDPIVKKEINRKILGEIKAITLKRNSKRPRNTQ</sequence>
<feature type="transmembrane region" description="Helical" evidence="1">
    <location>
        <begin position="418"/>
        <end position="438"/>
    </location>
</feature>
<feature type="signal peptide" evidence="2">
    <location>
        <begin position="1"/>
        <end position="22"/>
    </location>
</feature>
<feature type="transmembrane region" description="Helical" evidence="1">
    <location>
        <begin position="232"/>
        <end position="249"/>
    </location>
</feature>
<name>T1JGF4_STRMM</name>
<dbReference type="EMBL" id="JH432202">
    <property type="status" value="NOT_ANNOTATED_CDS"/>
    <property type="molecule type" value="Genomic_DNA"/>
</dbReference>
<proteinExistence type="predicted"/>
<evidence type="ECO:0000256" key="1">
    <source>
        <dbReference type="SAM" id="Phobius"/>
    </source>
</evidence>
<evidence type="ECO:0000313" key="4">
    <source>
        <dbReference type="EnsemblMetazoa" id="SMAR012927-PA"/>
    </source>
</evidence>
<dbReference type="SUPFAM" id="SSF53474">
    <property type="entry name" value="alpha/beta-Hydrolases"/>
    <property type="match status" value="2"/>
</dbReference>
<keyword evidence="2" id="KW-0732">Signal</keyword>
<feature type="domain" description="Partial AB-hydrolase lipase" evidence="3">
    <location>
        <begin position="44"/>
        <end position="98"/>
    </location>
</feature>
<dbReference type="STRING" id="126957.T1JGF4"/>
<dbReference type="InterPro" id="IPR029058">
    <property type="entry name" value="AB_hydrolase_fold"/>
</dbReference>
<feature type="chain" id="PRO_5004579633" description="Partial AB-hydrolase lipase domain-containing protein" evidence="2">
    <location>
        <begin position="23"/>
        <end position="746"/>
    </location>
</feature>
<dbReference type="Gene3D" id="3.40.50.1820">
    <property type="entry name" value="alpha/beta hydrolase"/>
    <property type="match status" value="2"/>
</dbReference>
<protein>
    <recommendedName>
        <fullName evidence="3">Partial AB-hydrolase lipase domain-containing protein</fullName>
    </recommendedName>
</protein>
<dbReference type="Proteomes" id="UP000014500">
    <property type="component" value="Unassembled WGS sequence"/>
</dbReference>
<reference evidence="4" key="2">
    <citation type="submission" date="2015-02" db="UniProtKB">
        <authorList>
            <consortium name="EnsemblMetazoa"/>
        </authorList>
    </citation>
    <scope>IDENTIFICATION</scope>
</reference>
<keyword evidence="1" id="KW-0472">Membrane</keyword>
<dbReference type="HOGENOM" id="CLU_010974_6_0_1"/>
<dbReference type="PANTHER" id="PTHR11005">
    <property type="entry name" value="LYSOSOMAL ACID LIPASE-RELATED"/>
    <property type="match status" value="1"/>
</dbReference>
<organism evidence="4 5">
    <name type="scientific">Strigamia maritima</name>
    <name type="common">European centipede</name>
    <name type="synonym">Geophilus maritimus</name>
    <dbReference type="NCBI Taxonomy" id="126957"/>
    <lineage>
        <taxon>Eukaryota</taxon>
        <taxon>Metazoa</taxon>
        <taxon>Ecdysozoa</taxon>
        <taxon>Arthropoda</taxon>
        <taxon>Myriapoda</taxon>
        <taxon>Chilopoda</taxon>
        <taxon>Pleurostigmophora</taxon>
        <taxon>Geophilomorpha</taxon>
        <taxon>Linotaeniidae</taxon>
        <taxon>Strigamia</taxon>
    </lineage>
</organism>
<accession>T1JGF4</accession>
<dbReference type="PhylomeDB" id="T1JGF4"/>
<feature type="transmembrane region" description="Helical" evidence="1">
    <location>
        <begin position="261"/>
        <end position="281"/>
    </location>
</feature>
<reference evidence="5" key="1">
    <citation type="submission" date="2011-05" db="EMBL/GenBank/DDBJ databases">
        <authorList>
            <person name="Richards S.R."/>
            <person name="Qu J."/>
            <person name="Jiang H."/>
            <person name="Jhangiani S.N."/>
            <person name="Agravi P."/>
            <person name="Goodspeed R."/>
            <person name="Gross S."/>
            <person name="Mandapat C."/>
            <person name="Jackson L."/>
            <person name="Mathew T."/>
            <person name="Pu L."/>
            <person name="Thornton R."/>
            <person name="Saada N."/>
            <person name="Wilczek-Boney K.B."/>
            <person name="Lee S."/>
            <person name="Kovar C."/>
            <person name="Wu Y."/>
            <person name="Scherer S.E."/>
            <person name="Worley K.C."/>
            <person name="Muzny D.M."/>
            <person name="Gibbs R."/>
        </authorList>
    </citation>
    <scope>NUCLEOTIDE SEQUENCE</scope>
    <source>
        <strain evidence="5">Brora</strain>
    </source>
</reference>
<dbReference type="eggNOG" id="KOG2624">
    <property type="taxonomic scope" value="Eukaryota"/>
</dbReference>
<evidence type="ECO:0000256" key="2">
    <source>
        <dbReference type="SAM" id="SignalP"/>
    </source>
</evidence>
<feature type="domain" description="Partial AB-hydrolase lipase" evidence="3">
    <location>
        <begin position="456"/>
        <end position="514"/>
    </location>
</feature>
<keyword evidence="5" id="KW-1185">Reference proteome</keyword>
<evidence type="ECO:0000259" key="3">
    <source>
        <dbReference type="Pfam" id="PF04083"/>
    </source>
</evidence>